<dbReference type="NCBIfam" id="TIGR00254">
    <property type="entry name" value="GGDEF"/>
    <property type="match status" value="1"/>
</dbReference>
<evidence type="ECO:0000313" key="2">
    <source>
        <dbReference type="EMBL" id="MBD2189952.1"/>
    </source>
</evidence>
<comment type="caution">
    <text evidence="2">The sequence shown here is derived from an EMBL/GenBank/DDBJ whole genome shotgun (WGS) entry which is preliminary data.</text>
</comment>
<dbReference type="Pfam" id="PF00990">
    <property type="entry name" value="GGDEF"/>
    <property type="match status" value="1"/>
</dbReference>
<proteinExistence type="predicted"/>
<reference evidence="2 3" key="1">
    <citation type="journal article" date="2020" name="ISME J.">
        <title>Comparative genomics reveals insights into cyanobacterial evolution and habitat adaptation.</title>
        <authorList>
            <person name="Chen M.Y."/>
            <person name="Teng W.K."/>
            <person name="Zhao L."/>
            <person name="Hu C.X."/>
            <person name="Zhou Y.K."/>
            <person name="Han B.P."/>
            <person name="Song L.R."/>
            <person name="Shu W.S."/>
        </authorList>
    </citation>
    <scope>NUCLEOTIDE SEQUENCE [LARGE SCALE GENOMIC DNA]</scope>
    <source>
        <strain evidence="2 3">FACHB-723</strain>
    </source>
</reference>
<dbReference type="Proteomes" id="UP000642094">
    <property type="component" value="Unassembled WGS sequence"/>
</dbReference>
<gene>
    <name evidence="2" type="ORF">H6F41_17645</name>
</gene>
<evidence type="ECO:0000313" key="3">
    <source>
        <dbReference type="Proteomes" id="UP000642094"/>
    </source>
</evidence>
<dbReference type="EMBL" id="JACJQB010000064">
    <property type="protein sequence ID" value="MBD2189952.1"/>
    <property type="molecule type" value="Genomic_DNA"/>
</dbReference>
<name>A0ABR8A193_9CYAN</name>
<dbReference type="PANTHER" id="PTHR45138">
    <property type="entry name" value="REGULATORY COMPONENTS OF SENSORY TRANSDUCTION SYSTEM"/>
    <property type="match status" value="1"/>
</dbReference>
<dbReference type="InterPro" id="IPR043128">
    <property type="entry name" value="Rev_trsase/Diguanyl_cyclase"/>
</dbReference>
<dbReference type="Gene3D" id="3.30.70.270">
    <property type="match status" value="1"/>
</dbReference>
<organism evidence="2 3">
    <name type="scientific">Pseudanabaena mucicola FACHB-723</name>
    <dbReference type="NCBI Taxonomy" id="2692860"/>
    <lineage>
        <taxon>Bacteria</taxon>
        <taxon>Bacillati</taxon>
        <taxon>Cyanobacteriota</taxon>
        <taxon>Cyanophyceae</taxon>
        <taxon>Pseudanabaenales</taxon>
        <taxon>Pseudanabaenaceae</taxon>
        <taxon>Pseudanabaena</taxon>
    </lineage>
</organism>
<dbReference type="CDD" id="cd01949">
    <property type="entry name" value="GGDEF"/>
    <property type="match status" value="1"/>
</dbReference>
<dbReference type="SUPFAM" id="SSF55073">
    <property type="entry name" value="Nucleotide cyclase"/>
    <property type="match status" value="1"/>
</dbReference>
<evidence type="ECO:0000259" key="1">
    <source>
        <dbReference type="PROSITE" id="PS50887"/>
    </source>
</evidence>
<dbReference type="InterPro" id="IPR000160">
    <property type="entry name" value="GGDEF_dom"/>
</dbReference>
<accession>A0ABR8A193</accession>
<dbReference type="SMART" id="SM00267">
    <property type="entry name" value="GGDEF"/>
    <property type="match status" value="1"/>
</dbReference>
<feature type="domain" description="GGDEF" evidence="1">
    <location>
        <begin position="60"/>
        <end position="197"/>
    </location>
</feature>
<sequence>MILHGYLDISDRKNAEANLRKNNQELKRLINLDALTQIANRRCFNERITIEWQRLHREQQPLSLLMFDVDYFKRYNDLYGHQIGDECLIKIAQAVDNLLHRSADLVARYGGEEFIVILPNTNLKGAITVAEHVHQAIRDLQIPHQDSSVSNIVSVSVGITSEIPSLARSPYDLIHQADQALYDAKQQGRNCSVLFTPSVQ</sequence>
<dbReference type="PANTHER" id="PTHR45138:SF9">
    <property type="entry name" value="DIGUANYLATE CYCLASE DGCM-RELATED"/>
    <property type="match status" value="1"/>
</dbReference>
<protein>
    <submittedName>
        <fullName evidence="2">GGDEF domain-containing protein</fullName>
    </submittedName>
</protein>
<dbReference type="InterPro" id="IPR050469">
    <property type="entry name" value="Diguanylate_Cyclase"/>
</dbReference>
<dbReference type="PROSITE" id="PS50887">
    <property type="entry name" value="GGDEF"/>
    <property type="match status" value="1"/>
</dbReference>
<dbReference type="InterPro" id="IPR029787">
    <property type="entry name" value="Nucleotide_cyclase"/>
</dbReference>
<keyword evidence="3" id="KW-1185">Reference proteome</keyword>